<keyword evidence="2" id="KW-0175">Coiled coil</keyword>
<dbReference type="Proteomes" id="UP000324159">
    <property type="component" value="Unassembled WGS sequence"/>
</dbReference>
<reference evidence="4 5" key="1">
    <citation type="submission" date="2019-07" db="EMBL/GenBank/DDBJ databases">
        <title>Genomic Encyclopedia of Type Strains, Phase IV (KMG-IV): sequencing the most valuable type-strain genomes for metagenomic binning, comparative biology and taxonomic classification.</title>
        <authorList>
            <person name="Goeker M."/>
        </authorList>
    </citation>
    <scope>NUCLEOTIDE SEQUENCE [LARGE SCALE GENOMIC DNA]</scope>
    <source>
        <strain evidence="4 5">SS015</strain>
    </source>
</reference>
<dbReference type="Gene3D" id="2.40.30.170">
    <property type="match status" value="1"/>
</dbReference>
<accession>A0A5D3WKF2</accession>
<evidence type="ECO:0000256" key="2">
    <source>
        <dbReference type="SAM" id="Coils"/>
    </source>
</evidence>
<feature type="transmembrane region" description="Helical" evidence="3">
    <location>
        <begin position="6"/>
        <end position="27"/>
    </location>
</feature>
<dbReference type="GO" id="GO:1990281">
    <property type="term" value="C:efflux pump complex"/>
    <property type="evidence" value="ECO:0007669"/>
    <property type="project" value="TreeGrafter"/>
</dbReference>
<dbReference type="Gene3D" id="2.40.50.100">
    <property type="match status" value="1"/>
</dbReference>
<dbReference type="GO" id="GO:0015562">
    <property type="term" value="F:efflux transmembrane transporter activity"/>
    <property type="evidence" value="ECO:0007669"/>
    <property type="project" value="TreeGrafter"/>
</dbReference>
<evidence type="ECO:0000313" key="4">
    <source>
        <dbReference type="EMBL" id="TYO99091.1"/>
    </source>
</evidence>
<evidence type="ECO:0000256" key="3">
    <source>
        <dbReference type="SAM" id="Phobius"/>
    </source>
</evidence>
<dbReference type="InterPro" id="IPR006143">
    <property type="entry name" value="RND_pump_MFP"/>
</dbReference>
<keyword evidence="3" id="KW-0812">Transmembrane</keyword>
<protein>
    <submittedName>
        <fullName evidence="4">RND family efflux transporter MFP subunit</fullName>
    </submittedName>
</protein>
<keyword evidence="3" id="KW-0472">Membrane</keyword>
<dbReference type="EMBL" id="VNIB01000004">
    <property type="protein sequence ID" value="TYO99091.1"/>
    <property type="molecule type" value="Genomic_DNA"/>
</dbReference>
<dbReference type="Gene3D" id="2.40.420.20">
    <property type="match status" value="1"/>
</dbReference>
<proteinExistence type="inferred from homology"/>
<keyword evidence="3" id="KW-1133">Transmembrane helix</keyword>
<dbReference type="PANTHER" id="PTHR30469:SF12">
    <property type="entry name" value="MULTIDRUG RESISTANCE PROTEIN MDTA"/>
    <property type="match status" value="1"/>
</dbReference>
<comment type="similarity">
    <text evidence="1">Belongs to the membrane fusion protein (MFP) (TC 8.A.1) family.</text>
</comment>
<dbReference type="NCBIfam" id="TIGR01730">
    <property type="entry name" value="RND_mfp"/>
    <property type="match status" value="1"/>
</dbReference>
<name>A0A5D3WKF2_9BACT</name>
<evidence type="ECO:0000313" key="5">
    <source>
        <dbReference type="Proteomes" id="UP000324159"/>
    </source>
</evidence>
<dbReference type="SUPFAM" id="SSF111369">
    <property type="entry name" value="HlyD-like secretion proteins"/>
    <property type="match status" value="1"/>
</dbReference>
<organism evidence="4 5">
    <name type="scientific">Geothermobacter ehrlichii</name>
    <dbReference type="NCBI Taxonomy" id="213224"/>
    <lineage>
        <taxon>Bacteria</taxon>
        <taxon>Pseudomonadati</taxon>
        <taxon>Thermodesulfobacteriota</taxon>
        <taxon>Desulfuromonadia</taxon>
        <taxon>Desulfuromonadales</taxon>
        <taxon>Geothermobacteraceae</taxon>
        <taxon>Geothermobacter</taxon>
    </lineage>
</organism>
<dbReference type="AlphaFoldDB" id="A0A5D3WKF2"/>
<dbReference type="PANTHER" id="PTHR30469">
    <property type="entry name" value="MULTIDRUG RESISTANCE PROTEIN MDTA"/>
    <property type="match status" value="1"/>
</dbReference>
<sequence length="387" mass="42503">MSDKRLLKIVLPVLILLLGAGGLMLMINARKAPEKKPPVFTGVLVETVRVQPVDHRVTVEATGTVQARRRVDIVPQVSGRVIRMSPRLVSGGFFRAGDELFALEDIDYRLAVDRARAEVSRQEVELATLRARADIARQEWEQLNPGQPPQPLAVFEPQLKSAEAAVAAARAALEQARLDLQRTVVSAPFNCYVQDEKIDLGQYLRAGNAVATLVGTDRVEIIVPLDTDDLQWLDVPRQPGRRGSPAEIILPMAGGERHWRGYVDRALAEVDSRGRMARIAVLVDDPYGLKAKASSKPALAVGSFVRLRLAGRTISGVIPVPRQALREGNRVWVKEDGRLRIRRVTVVRREKDVVLVSDGLQAGAELVLTQVPGAADGLLLRTVEEAR</sequence>
<dbReference type="RefSeq" id="WP_187426675.1">
    <property type="nucleotide sequence ID" value="NZ_VNIB01000004.1"/>
</dbReference>
<gene>
    <name evidence="4" type="ORF">EDC39_104215</name>
</gene>
<feature type="coiled-coil region" evidence="2">
    <location>
        <begin position="112"/>
        <end position="179"/>
    </location>
</feature>
<comment type="caution">
    <text evidence="4">The sequence shown here is derived from an EMBL/GenBank/DDBJ whole genome shotgun (WGS) entry which is preliminary data.</text>
</comment>
<keyword evidence="5" id="KW-1185">Reference proteome</keyword>
<evidence type="ECO:0000256" key="1">
    <source>
        <dbReference type="ARBA" id="ARBA00009477"/>
    </source>
</evidence>
<dbReference type="Gene3D" id="1.10.287.470">
    <property type="entry name" value="Helix hairpin bin"/>
    <property type="match status" value="1"/>
</dbReference>